<dbReference type="GO" id="GO:0009103">
    <property type="term" value="P:lipopolysaccharide biosynthetic process"/>
    <property type="evidence" value="ECO:0007669"/>
    <property type="project" value="UniProtKB-ARBA"/>
</dbReference>
<evidence type="ECO:0000256" key="4">
    <source>
        <dbReference type="ARBA" id="ARBA00022679"/>
    </source>
</evidence>
<name>A0A6C2CQM1_9RHOO</name>
<keyword evidence="4" id="KW-0808">Transferase</keyword>
<feature type="transmembrane region" description="Helical" evidence="8">
    <location>
        <begin position="323"/>
        <end position="340"/>
    </location>
</feature>
<feature type="transmembrane region" description="Helical" evidence="8">
    <location>
        <begin position="427"/>
        <end position="445"/>
    </location>
</feature>
<dbReference type="PANTHER" id="PTHR33908:SF11">
    <property type="entry name" value="MEMBRANE PROTEIN"/>
    <property type="match status" value="1"/>
</dbReference>
<evidence type="ECO:0000256" key="6">
    <source>
        <dbReference type="ARBA" id="ARBA00022989"/>
    </source>
</evidence>
<evidence type="ECO:0000256" key="1">
    <source>
        <dbReference type="ARBA" id="ARBA00004651"/>
    </source>
</evidence>
<dbReference type="PANTHER" id="PTHR33908">
    <property type="entry name" value="MANNOSYLTRANSFERASE YKCB-RELATED"/>
    <property type="match status" value="1"/>
</dbReference>
<gene>
    <name evidence="9" type="ORF">ETQ85_12895</name>
</gene>
<organism evidence="9 10">
    <name type="scientific">Zoogloea oleivorans</name>
    <dbReference type="NCBI Taxonomy" id="1552750"/>
    <lineage>
        <taxon>Bacteria</taxon>
        <taxon>Pseudomonadati</taxon>
        <taxon>Pseudomonadota</taxon>
        <taxon>Betaproteobacteria</taxon>
        <taxon>Rhodocyclales</taxon>
        <taxon>Zoogloeaceae</taxon>
        <taxon>Zoogloea</taxon>
    </lineage>
</organism>
<feature type="transmembrane region" description="Helical" evidence="8">
    <location>
        <begin position="394"/>
        <end position="415"/>
    </location>
</feature>
<accession>A0A6C2CQM1</accession>
<reference evidence="9 10" key="1">
    <citation type="submission" date="2019-01" db="EMBL/GenBank/DDBJ databases">
        <title>Zoogloea oleivorans genome sequencing and assembly.</title>
        <authorList>
            <person name="Tancsics A."/>
            <person name="Farkas M."/>
            <person name="Kriszt B."/>
            <person name="Maroti G."/>
            <person name="Horvath B."/>
        </authorList>
    </citation>
    <scope>NUCLEOTIDE SEQUENCE [LARGE SCALE GENOMIC DNA]</scope>
    <source>
        <strain evidence="9 10">Buc</strain>
    </source>
</reference>
<proteinExistence type="predicted"/>
<keyword evidence="2" id="KW-1003">Cell membrane</keyword>
<keyword evidence="7 8" id="KW-0472">Membrane</keyword>
<feature type="transmembrane region" description="Helical" evidence="8">
    <location>
        <begin position="266"/>
        <end position="285"/>
    </location>
</feature>
<dbReference type="RefSeq" id="WP_148579485.1">
    <property type="nucleotide sequence ID" value="NZ_SDKK01000011.1"/>
</dbReference>
<keyword evidence="10" id="KW-1185">Reference proteome</keyword>
<evidence type="ECO:0000256" key="5">
    <source>
        <dbReference type="ARBA" id="ARBA00022692"/>
    </source>
</evidence>
<evidence type="ECO:0000313" key="10">
    <source>
        <dbReference type="Proteomes" id="UP000389128"/>
    </source>
</evidence>
<feature type="transmembrane region" description="Helical" evidence="8">
    <location>
        <begin position="211"/>
        <end position="231"/>
    </location>
</feature>
<keyword evidence="6 8" id="KW-1133">Transmembrane helix</keyword>
<comment type="caution">
    <text evidence="9">The sequence shown here is derived from an EMBL/GenBank/DDBJ whole genome shotgun (WGS) entry which is preliminary data.</text>
</comment>
<dbReference type="OrthoDB" id="8556356at2"/>
<evidence type="ECO:0008006" key="11">
    <source>
        <dbReference type="Google" id="ProtNLM"/>
    </source>
</evidence>
<evidence type="ECO:0000313" key="9">
    <source>
        <dbReference type="EMBL" id="TYC56191.1"/>
    </source>
</evidence>
<sequence length="542" mass="58436">MPNAAPRFALPAPLEGWPLALLLAIYLLVGTTGHLPWRGDDLTHLGPIHSILTNGSWLLPQIAGESYLGNPPLYYWLGALLAKLLDWLIPVHDAARLASSVFTAATLYWTGLAARRLYGDKAFTPAILLGMGSLGLVVHAHETQPILAQLAGMALCYAGLGELAEKPYRGGIQAGIGTGMAFLASGLSGLVLTLPVLIIAPLLCPNCRSRAVISGIALGIAVAALISLSWLGSVAASQPGEVTRWWREELLSIVPPQSGLPSFGKLIQLLGWFAWPLWPIAGWAIWRNHKKLATPQLALPIIASMLAILLVATTGGLRAASTLPIIPPLCLLAALGVESLRRGAANAFDWFGVMAFIFFGLLVWLGWSALHFGWPPGLARSVAKMAPDFQAGNIAWGATIGALLSAAMLLVPTLIQRTPLRGATNWAVGMTLLWCLAVTLWQPWFAHTKNYQPVAAELRTLLADQAPGCIKRKGLGDTQRAALDYFADIRTVQYQDAADCRLLLTYSSGSNSQRVPAEWNMLKERRLGAGRKAETFRLYRRD</sequence>
<dbReference type="EMBL" id="SDKK01000011">
    <property type="protein sequence ID" value="TYC56191.1"/>
    <property type="molecule type" value="Genomic_DNA"/>
</dbReference>
<dbReference type="GO" id="GO:0016763">
    <property type="term" value="F:pentosyltransferase activity"/>
    <property type="evidence" value="ECO:0007669"/>
    <property type="project" value="TreeGrafter"/>
</dbReference>
<comment type="subcellular location">
    <subcellularLocation>
        <location evidence="1">Cell membrane</location>
        <topology evidence="1">Multi-pass membrane protein</topology>
    </subcellularLocation>
</comment>
<dbReference type="InterPro" id="IPR050297">
    <property type="entry name" value="LipidA_mod_glycosyltrf_83"/>
</dbReference>
<evidence type="ECO:0000256" key="2">
    <source>
        <dbReference type="ARBA" id="ARBA00022475"/>
    </source>
</evidence>
<evidence type="ECO:0000256" key="8">
    <source>
        <dbReference type="SAM" id="Phobius"/>
    </source>
</evidence>
<dbReference type="AlphaFoldDB" id="A0A6C2CQM1"/>
<feature type="transmembrane region" description="Helical" evidence="8">
    <location>
        <begin position="176"/>
        <end position="204"/>
    </location>
</feature>
<dbReference type="GO" id="GO:0005886">
    <property type="term" value="C:plasma membrane"/>
    <property type="evidence" value="ECO:0007669"/>
    <property type="project" value="UniProtKB-SubCell"/>
</dbReference>
<evidence type="ECO:0000256" key="7">
    <source>
        <dbReference type="ARBA" id="ARBA00023136"/>
    </source>
</evidence>
<keyword evidence="3" id="KW-0328">Glycosyltransferase</keyword>
<evidence type="ECO:0000256" key="3">
    <source>
        <dbReference type="ARBA" id="ARBA00022676"/>
    </source>
</evidence>
<keyword evidence="5 8" id="KW-0812">Transmembrane</keyword>
<dbReference type="Proteomes" id="UP000389128">
    <property type="component" value="Unassembled WGS sequence"/>
</dbReference>
<feature type="transmembrane region" description="Helical" evidence="8">
    <location>
        <begin position="352"/>
        <end position="374"/>
    </location>
</feature>
<protein>
    <recommendedName>
        <fullName evidence="11">Glycosyltransferase RgtA/B/C/D-like domain-containing protein</fullName>
    </recommendedName>
</protein>
<feature type="transmembrane region" description="Helical" evidence="8">
    <location>
        <begin position="297"/>
        <end position="317"/>
    </location>
</feature>